<evidence type="ECO:0000256" key="4">
    <source>
        <dbReference type="ARBA" id="ARBA00023273"/>
    </source>
</evidence>
<protein>
    <recommendedName>
        <fullName evidence="6">Ciliary microtubule inner protein 2A-C-like domain-containing protein</fullName>
    </recommendedName>
</protein>
<comment type="similarity">
    <text evidence="5">Belongs to the CIMIP2 family.</text>
</comment>
<proteinExistence type="inferred from homology"/>
<keyword evidence="4" id="KW-0966">Cell projection</keyword>
<evidence type="ECO:0000256" key="1">
    <source>
        <dbReference type="ARBA" id="ARBA00004430"/>
    </source>
</evidence>
<evidence type="ECO:0000256" key="2">
    <source>
        <dbReference type="ARBA" id="ARBA00022490"/>
    </source>
</evidence>
<dbReference type="InterPro" id="IPR018902">
    <property type="entry name" value="CMI2A-C-like_dom"/>
</dbReference>
<feature type="domain" description="Ciliary microtubule inner protein 2A-C-like" evidence="6">
    <location>
        <begin position="129"/>
        <end position="156"/>
    </location>
</feature>
<comment type="caution">
    <text evidence="7">The sequence shown here is derived from an EMBL/GenBank/DDBJ whole genome shotgun (WGS) entry which is preliminary data.</text>
</comment>
<accession>A0A8J8NEU3</accession>
<dbReference type="EMBL" id="RRYP01019118">
    <property type="protein sequence ID" value="TNV73361.1"/>
    <property type="molecule type" value="Genomic_DNA"/>
</dbReference>
<dbReference type="AlphaFoldDB" id="A0A8J8NEU3"/>
<reference evidence="7" key="1">
    <citation type="submission" date="2019-06" db="EMBL/GenBank/DDBJ databases">
        <authorList>
            <person name="Zheng W."/>
        </authorList>
    </citation>
    <scope>NUCLEOTIDE SEQUENCE</scope>
    <source>
        <strain evidence="7">QDHG01</strain>
    </source>
</reference>
<comment type="subcellular location">
    <subcellularLocation>
        <location evidence="1">Cytoplasm</location>
        <location evidence="1">Cytoskeleton</location>
        <location evidence="1">Cilium axoneme</location>
    </subcellularLocation>
</comment>
<evidence type="ECO:0000256" key="3">
    <source>
        <dbReference type="ARBA" id="ARBA00023212"/>
    </source>
</evidence>
<dbReference type="Pfam" id="PF10629">
    <property type="entry name" value="CMI2B-like"/>
    <property type="match status" value="1"/>
</dbReference>
<evidence type="ECO:0000259" key="6">
    <source>
        <dbReference type="Pfam" id="PF10629"/>
    </source>
</evidence>
<keyword evidence="2" id="KW-0963">Cytoplasm</keyword>
<dbReference type="GO" id="GO:0005930">
    <property type="term" value="C:axoneme"/>
    <property type="evidence" value="ECO:0007669"/>
    <property type="project" value="UniProtKB-SubCell"/>
</dbReference>
<dbReference type="OrthoDB" id="305510at2759"/>
<keyword evidence="8" id="KW-1185">Reference proteome</keyword>
<name>A0A8J8NEU3_HALGN</name>
<organism evidence="7 8">
    <name type="scientific">Halteria grandinella</name>
    <dbReference type="NCBI Taxonomy" id="5974"/>
    <lineage>
        <taxon>Eukaryota</taxon>
        <taxon>Sar</taxon>
        <taxon>Alveolata</taxon>
        <taxon>Ciliophora</taxon>
        <taxon>Intramacronucleata</taxon>
        <taxon>Spirotrichea</taxon>
        <taxon>Stichotrichia</taxon>
        <taxon>Sporadotrichida</taxon>
        <taxon>Halteriidae</taxon>
        <taxon>Halteria</taxon>
    </lineage>
</organism>
<keyword evidence="3" id="KW-0206">Cytoskeleton</keyword>
<evidence type="ECO:0000313" key="8">
    <source>
        <dbReference type="Proteomes" id="UP000785679"/>
    </source>
</evidence>
<gene>
    <name evidence="7" type="ORF">FGO68_gene17096</name>
</gene>
<evidence type="ECO:0000256" key="5">
    <source>
        <dbReference type="ARBA" id="ARBA00035661"/>
    </source>
</evidence>
<evidence type="ECO:0000313" key="7">
    <source>
        <dbReference type="EMBL" id="TNV73361.1"/>
    </source>
</evidence>
<dbReference type="Proteomes" id="UP000785679">
    <property type="component" value="Unassembled WGS sequence"/>
</dbReference>
<sequence length="374" mass="41095">MAYSSQIKIIKMAQSRNNGDKLLNTRTPFRTDYLPGYTGHIPYKKEIYGCTIGDINKIVTGKEISKATNFEVDESAGFILQQKAPTFGQRTLYSNPPTANGENLALRFGNVSRKGDNWIGGPTANAKAQHIPGYQGYVPSIKAENLYGQTFGKATAVSINKEYPKDPGVGKPPLGSGVDRYKTQAKADFAKDNFRRIMNQKKEPADVIDQIDSQGLVDEEFNGIQVGKPNIYMTIPTVGYQGFKSAYRPPTVATYHRKQPQFNMNPLRPRLPPTAQQSLGLLPAAHAHSQSALTGDAVPEKTVSNGFMRAVSASRQSDVGASGKTLPILGYTGHRMGYRAQGFFGKNFRDCTIQSRNIQKAFEGSHSQSQLETY</sequence>